<evidence type="ECO:0000313" key="1">
    <source>
        <dbReference type="EMBL" id="AIA31621.1"/>
    </source>
</evidence>
<dbReference type="AlphaFoldDB" id="A0A059Y229"/>
<dbReference type="Proteomes" id="UP000027059">
    <property type="component" value="Chromosome"/>
</dbReference>
<dbReference type="KEGG" id="lfp:Y981_04640"/>
<keyword evidence="2" id="KW-1185">Reference proteome</keyword>
<organism evidence="1 2">
    <name type="scientific">Leptospirillum ferriphilum YSK</name>
    <dbReference type="NCBI Taxonomy" id="1441628"/>
    <lineage>
        <taxon>Bacteria</taxon>
        <taxon>Pseudomonadati</taxon>
        <taxon>Nitrospirota</taxon>
        <taxon>Nitrospiria</taxon>
        <taxon>Nitrospirales</taxon>
        <taxon>Nitrospiraceae</taxon>
        <taxon>Leptospirillum</taxon>
    </lineage>
</organism>
<reference evidence="1 2" key="2">
    <citation type="journal article" date="2015" name="Biomed. Res. Int.">
        <title>Effects of Arsenite Resistance on the Growth and Functional Gene Expression of Leptospirillum ferriphilum and Acidithiobacillus thiooxidans in Pure Culture and Coculture.</title>
        <authorList>
            <person name="Jiang H."/>
            <person name="Liang Y."/>
            <person name="Yin H."/>
            <person name="Xiao Y."/>
            <person name="Guo X."/>
            <person name="Xu Y."/>
            <person name="Hu Q."/>
            <person name="Liu H."/>
            <person name="Liu X."/>
        </authorList>
    </citation>
    <scope>NUCLEOTIDE SEQUENCE [LARGE SCALE GENOMIC DNA]</scope>
    <source>
        <strain evidence="1 2">YSK</strain>
    </source>
</reference>
<evidence type="ECO:0000313" key="2">
    <source>
        <dbReference type="Proteomes" id="UP000027059"/>
    </source>
</evidence>
<dbReference type="EMBL" id="CP007243">
    <property type="protein sequence ID" value="AIA31621.1"/>
    <property type="molecule type" value="Genomic_DNA"/>
</dbReference>
<name>A0A059Y229_9BACT</name>
<dbReference type="NCBIfam" id="NF040700">
    <property type="entry name" value="VPA1262_N_dom"/>
    <property type="match status" value="1"/>
</dbReference>
<evidence type="ECO:0008006" key="3">
    <source>
        <dbReference type="Google" id="ProtNLM"/>
    </source>
</evidence>
<protein>
    <recommendedName>
        <fullName evidence="3">Phospholipase D-like domain-containing protein</fullName>
    </recommendedName>
</protein>
<dbReference type="HOGENOM" id="CLU_035207_0_0_0"/>
<gene>
    <name evidence="1" type="ORF">Y981_04640</name>
</gene>
<dbReference type="SUPFAM" id="SSF56024">
    <property type="entry name" value="Phospholipase D/nuclease"/>
    <property type="match status" value="1"/>
</dbReference>
<reference evidence="2" key="1">
    <citation type="submission" date="2014-02" db="EMBL/GenBank/DDBJ databases">
        <title>Complete genome sequence and comparative genomic analysis of the nitrogen-fixing bacterium Leptospirillum ferriphilum YSK.</title>
        <authorList>
            <person name="Guo X."/>
            <person name="Yin H."/>
            <person name="Liang Y."/>
            <person name="Hu Q."/>
            <person name="Ma L."/>
            <person name="Xiao Y."/>
            <person name="Zhang X."/>
            <person name="Qiu G."/>
            <person name="Liu X."/>
        </authorList>
    </citation>
    <scope>NUCLEOTIDE SEQUENCE [LARGE SCALE GENOMIC DNA]</scope>
    <source>
        <strain evidence="2">YSK</strain>
    </source>
</reference>
<accession>A0A059Y229</accession>
<proteinExistence type="predicted"/>
<sequence>MLVADALTWYEDAAEGHVTIPNSSSTLIAPSFSPEPTLGEFCIGNEIPFAAPWHDRPRVHRLVPMSSPGDDIVRLIESEDAKSWLKENIGFDPFQFEEWLGSISLIAPDPLFSDVWIKILEKKPDGSEKILLQAHRRKFETYPEDDVNKVSVVTLHERPSGWKNASPSSFDSDGILILNMPDPAWKVGYAISCPTRGLLRMLPPSPFFREINTAINITNTTWDVSVPSGGRRKPESSYRTNRITHSSVVQVGGRFPISGATRLLQLQGAKEERLRIASAPQKLLGERETLFTELTAPERQQMRKDAEEYVGNLVAEANRRVIFVDPHFCLRELFNFALRPRREGVKVIIVTGLICQNEMPPGLFSEGTPETSPTEDKPSVEMDKFYPGYRIKKELDRLRPQLGQGTPDVFIMPGGKDRLLFHDRFLVIDDLVWFCGPSFNELGERIGLISQAHESSAIIKVIEMVLDPRFSLEVESI</sequence>